<evidence type="ECO:0000313" key="3">
    <source>
        <dbReference type="Proteomes" id="UP000281406"/>
    </source>
</evidence>
<dbReference type="OrthoDB" id="10612229at2759"/>
<evidence type="ECO:0000313" key="2">
    <source>
        <dbReference type="EMBL" id="ROL46829.1"/>
    </source>
</evidence>
<feature type="signal peptide" evidence="1">
    <location>
        <begin position="1"/>
        <end position="27"/>
    </location>
</feature>
<gene>
    <name evidence="2" type="ORF">DPX16_1056</name>
</gene>
<dbReference type="Gene3D" id="2.60.40.10">
    <property type="entry name" value="Immunoglobulins"/>
    <property type="match status" value="1"/>
</dbReference>
<evidence type="ECO:0000256" key="1">
    <source>
        <dbReference type="SAM" id="SignalP"/>
    </source>
</evidence>
<reference evidence="2 3" key="1">
    <citation type="submission" date="2018-10" db="EMBL/GenBank/DDBJ databases">
        <title>Genome assembly for a Yunnan-Guizhou Plateau 3E fish, Anabarilius grahami (Regan), and its evolutionary and genetic applications.</title>
        <authorList>
            <person name="Jiang W."/>
        </authorList>
    </citation>
    <scope>NUCLEOTIDE SEQUENCE [LARGE SCALE GENOMIC DNA]</scope>
    <source>
        <strain evidence="2">AG-KIZ</strain>
        <tissue evidence="2">Muscle</tissue>
    </source>
</reference>
<accession>A0A3N0YKX8</accession>
<sequence>MKTVVTISLALLSALIVAGLKFEATEGQNVTIYFNIDEVLSDLVRITFKQDNKENAVVIAEQPWNHEETPPPGVSLLVEKGRVNVTIQNVSISRNSGLYTAEAFFGKYTSEVNATLVVIDPECVKERIGKAIAISMNGCGENTEDLLTVS</sequence>
<dbReference type="AlphaFoldDB" id="A0A3N0YKX8"/>
<dbReference type="InterPro" id="IPR036179">
    <property type="entry name" value="Ig-like_dom_sf"/>
</dbReference>
<dbReference type="InterPro" id="IPR013783">
    <property type="entry name" value="Ig-like_fold"/>
</dbReference>
<protein>
    <submittedName>
        <fullName evidence="2">Uncharacterized protein</fullName>
    </submittedName>
</protein>
<dbReference type="EMBL" id="RJVU01036753">
    <property type="protein sequence ID" value="ROL46829.1"/>
    <property type="molecule type" value="Genomic_DNA"/>
</dbReference>
<keyword evidence="1" id="KW-0732">Signal</keyword>
<comment type="caution">
    <text evidence="2">The sequence shown here is derived from an EMBL/GenBank/DDBJ whole genome shotgun (WGS) entry which is preliminary data.</text>
</comment>
<keyword evidence="3" id="KW-1185">Reference proteome</keyword>
<dbReference type="SUPFAM" id="SSF48726">
    <property type="entry name" value="Immunoglobulin"/>
    <property type="match status" value="1"/>
</dbReference>
<organism evidence="2 3">
    <name type="scientific">Anabarilius grahami</name>
    <name type="common">Kanglang fish</name>
    <name type="synonym">Barilius grahami</name>
    <dbReference type="NCBI Taxonomy" id="495550"/>
    <lineage>
        <taxon>Eukaryota</taxon>
        <taxon>Metazoa</taxon>
        <taxon>Chordata</taxon>
        <taxon>Craniata</taxon>
        <taxon>Vertebrata</taxon>
        <taxon>Euteleostomi</taxon>
        <taxon>Actinopterygii</taxon>
        <taxon>Neopterygii</taxon>
        <taxon>Teleostei</taxon>
        <taxon>Ostariophysi</taxon>
        <taxon>Cypriniformes</taxon>
        <taxon>Xenocyprididae</taxon>
        <taxon>Xenocypridinae</taxon>
        <taxon>Xenocypridinae incertae sedis</taxon>
        <taxon>Anabarilius</taxon>
    </lineage>
</organism>
<feature type="chain" id="PRO_5018031568" evidence="1">
    <location>
        <begin position="28"/>
        <end position="150"/>
    </location>
</feature>
<name>A0A3N0YKX8_ANAGA</name>
<proteinExistence type="predicted"/>
<dbReference type="Proteomes" id="UP000281406">
    <property type="component" value="Unassembled WGS sequence"/>
</dbReference>